<name>A0A9W8K088_9AGAR</name>
<evidence type="ECO:0000256" key="1">
    <source>
        <dbReference type="SAM" id="SignalP"/>
    </source>
</evidence>
<organism evidence="3 4">
    <name type="scientific">Agrocybe chaxingu</name>
    <dbReference type="NCBI Taxonomy" id="84603"/>
    <lineage>
        <taxon>Eukaryota</taxon>
        <taxon>Fungi</taxon>
        <taxon>Dikarya</taxon>
        <taxon>Basidiomycota</taxon>
        <taxon>Agaricomycotina</taxon>
        <taxon>Agaricomycetes</taxon>
        <taxon>Agaricomycetidae</taxon>
        <taxon>Agaricales</taxon>
        <taxon>Agaricineae</taxon>
        <taxon>Strophariaceae</taxon>
        <taxon>Agrocybe</taxon>
    </lineage>
</organism>
<comment type="caution">
    <text evidence="3">The sequence shown here is derived from an EMBL/GenBank/DDBJ whole genome shotgun (WGS) entry which is preliminary data.</text>
</comment>
<feature type="domain" description="Peptidase S9 prolyl oligopeptidase catalytic" evidence="2">
    <location>
        <begin position="423"/>
        <end position="480"/>
    </location>
</feature>
<sequence>MPYLATLLIVIAAYVMVSEQTPFLSSSAWTLRIDPVWDVSVGLPPPQLLFNLSPLDYLSVSEPIDYQQMWPSSYADGGLVGWSKANIGVDGYLELSFPDIRWKSLRSYEGWAALQHHAVLRTTLTLQPPSDPIANSIRLLFDLKQVSYFTIIPQDGSPASPEWHAGNIYDMERALPELVELPTDPSLSNPTKYDLFVSGDYEIRLFGDPLVRNSNVPVQRLGIRVEVPSSTSPVIHQSTQDVSCDFLDGYAFGDALGIGIQSAAGWWTVKAVSATNNQTGLDILLSDVSFTIAPSQTRILPVRIHQTTPFFGETITFDLTLESGTDSQILSISMPITQRRLRLGLAGTSARDAWASLDALSVLTQRREFSLPEGWVIPPDTKVIVIGHSNGGQGTWSGHFIDPSLRAILESSLTPDDNDLHMSNLVDTRVLAIHGGDDENVPVWHTRELSSALKAWYPSANVSFQEDAGQGHWYSNVLDNPKTLEFLNDAISNHDNEEPLSRSFTLTEDLVGCM</sequence>
<dbReference type="GO" id="GO:0008236">
    <property type="term" value="F:serine-type peptidase activity"/>
    <property type="evidence" value="ECO:0007669"/>
    <property type="project" value="InterPro"/>
</dbReference>
<feature type="signal peptide" evidence="1">
    <location>
        <begin position="1"/>
        <end position="20"/>
    </location>
</feature>
<dbReference type="AlphaFoldDB" id="A0A9W8K088"/>
<dbReference type="OrthoDB" id="449091at2759"/>
<dbReference type="SUPFAM" id="SSF53474">
    <property type="entry name" value="alpha/beta-Hydrolases"/>
    <property type="match status" value="1"/>
</dbReference>
<keyword evidence="1" id="KW-0732">Signal</keyword>
<feature type="chain" id="PRO_5040719999" description="Peptidase S9 prolyl oligopeptidase catalytic domain-containing protein" evidence="1">
    <location>
        <begin position="21"/>
        <end position="514"/>
    </location>
</feature>
<evidence type="ECO:0000313" key="4">
    <source>
        <dbReference type="Proteomes" id="UP001148786"/>
    </source>
</evidence>
<dbReference type="Gene3D" id="3.40.50.1820">
    <property type="entry name" value="alpha/beta hydrolase"/>
    <property type="match status" value="1"/>
</dbReference>
<evidence type="ECO:0000313" key="3">
    <source>
        <dbReference type="EMBL" id="KAJ3508201.1"/>
    </source>
</evidence>
<dbReference type="Proteomes" id="UP001148786">
    <property type="component" value="Unassembled WGS sequence"/>
</dbReference>
<dbReference type="InterPro" id="IPR001375">
    <property type="entry name" value="Peptidase_S9_cat"/>
</dbReference>
<gene>
    <name evidence="3" type="ORF">NLJ89_g5882</name>
</gene>
<protein>
    <recommendedName>
        <fullName evidence="2">Peptidase S9 prolyl oligopeptidase catalytic domain-containing protein</fullName>
    </recommendedName>
</protein>
<dbReference type="InterPro" id="IPR029058">
    <property type="entry name" value="AB_hydrolase_fold"/>
</dbReference>
<dbReference type="GO" id="GO:0006508">
    <property type="term" value="P:proteolysis"/>
    <property type="evidence" value="ECO:0007669"/>
    <property type="project" value="InterPro"/>
</dbReference>
<keyword evidence="4" id="KW-1185">Reference proteome</keyword>
<accession>A0A9W8K088</accession>
<reference evidence="3" key="1">
    <citation type="submission" date="2022-07" db="EMBL/GenBank/DDBJ databases">
        <title>Genome Sequence of Agrocybe chaxingu.</title>
        <authorList>
            <person name="Buettner E."/>
        </authorList>
    </citation>
    <scope>NUCLEOTIDE SEQUENCE</scope>
    <source>
        <strain evidence="3">MP-N11</strain>
    </source>
</reference>
<proteinExistence type="predicted"/>
<dbReference type="EMBL" id="JANKHO010000584">
    <property type="protein sequence ID" value="KAJ3508201.1"/>
    <property type="molecule type" value="Genomic_DNA"/>
</dbReference>
<dbReference type="Pfam" id="PF00326">
    <property type="entry name" value="Peptidase_S9"/>
    <property type="match status" value="1"/>
</dbReference>
<evidence type="ECO:0000259" key="2">
    <source>
        <dbReference type="Pfam" id="PF00326"/>
    </source>
</evidence>